<dbReference type="SUPFAM" id="SSF49785">
    <property type="entry name" value="Galactose-binding domain-like"/>
    <property type="match status" value="1"/>
</dbReference>
<dbReference type="Proteomes" id="UP001165296">
    <property type="component" value="Unassembled WGS sequence"/>
</dbReference>
<dbReference type="InterPro" id="IPR052566">
    <property type="entry name" value="Non-lysos_glucosylceramidase"/>
</dbReference>
<dbReference type="PROSITE" id="PS51175">
    <property type="entry name" value="CBM6"/>
    <property type="match status" value="1"/>
</dbReference>
<dbReference type="CDD" id="cd04084">
    <property type="entry name" value="CBM6_xylanase-like"/>
    <property type="match status" value="1"/>
</dbReference>
<dbReference type="Gene3D" id="1.50.10.10">
    <property type="match status" value="1"/>
</dbReference>
<evidence type="ECO:0000259" key="2">
    <source>
        <dbReference type="PROSITE" id="PS51175"/>
    </source>
</evidence>
<evidence type="ECO:0000313" key="4">
    <source>
        <dbReference type="Proteomes" id="UP001165296"/>
    </source>
</evidence>
<reference evidence="3" key="1">
    <citation type="submission" date="2021-10" db="EMBL/GenBank/DDBJ databases">
        <authorList>
            <person name="Dean J.D."/>
            <person name="Kim M.K."/>
            <person name="Newey C.N."/>
            <person name="Stoker T.S."/>
            <person name="Thompson D.W."/>
            <person name="Grose J.H."/>
        </authorList>
    </citation>
    <scope>NUCLEOTIDE SEQUENCE</scope>
    <source>
        <strain evidence="3">BT178</strain>
    </source>
</reference>
<dbReference type="InterPro" id="IPR005084">
    <property type="entry name" value="CBM6"/>
</dbReference>
<dbReference type="Pfam" id="PF03422">
    <property type="entry name" value="CBM_6"/>
    <property type="match status" value="1"/>
</dbReference>
<dbReference type="Pfam" id="PF12215">
    <property type="entry name" value="Glyco_hydr_116N"/>
    <property type="match status" value="1"/>
</dbReference>
<dbReference type="InterPro" id="IPR006584">
    <property type="entry name" value="Cellulose-bd_IV"/>
</dbReference>
<sequence>MNQTTSGATRLHTLFCYLLFLGINAFTAPALGQSRVNGTTGTPLGGFGAGAVKFNAATGEFAAMTQPPADAYDFKPVSNTRFQFFSQRAGTTQAVETLKAHTVNGRPDDDAIWPLHQVNFGLLNNIQVNLTGFSPLDNRRYDNMSLPYAFYEVRLTNTAATAATAALALQWDSGPDAFSYLAGKGMASKSWAVLAASQDRKAIVSTGDGTEQEFLTSGRCTTAGSSSQGKVAVRVELAANETKTIRFVLAWYDHTDPDIAYYKNLYQTPVAVATQGLAQFEQLHTSAEQLVSRLRASNLPDWLKNQTLNTLVNLSTNSMYKKDGRVAFAEGQWTCFGTMDQMWHARQIIGQLVPFYAWQELRYWARTQMKNGQIHHDFNKMDVGPVREKRSVLVSWDDTEHTDYRKIDKWVDLNCAMIVSTYELYQLTGDRAQFEFLWPYLQKAGQRILDQVAQYGSKEYPYTFTHSENSYDAGGDPNPFNANLSAVAYKVMTILAKEKKEDALAATYQRAYDTVVSSFAARYLNEANFKLGKHSESYFGGQWLALHLKLGEIWSAEQTDFVLAKLDSYYHPYYNGLSNAKGTYDEWTPYILVHHAGLLLNTRRVNQWSVMQKDAYTRQYRNRNLVFDHPLNILPDIQEEKPVATNYRSGNQYISMPALWRNYYDITGYHRDQRTKELWITPVLPAEVNHRLEKALFVSPEGYGTVSCTESGQYFQNQGIVVETDKPVAVSTLHLADNFGQNVTVTINDKRYPFARTGTGYAKELAVQWNGRIGKKGLHIVVRGDAGSAPPALPPKPTPAGSVVAVVGAKNSAYSVLEAEAATKSAGTRVARAATGESYVTSCNNFDYIQFANVDFGDAGALTFVAQVASIRKGSTIEIVLDNVAGEAVGNCSIPTTAGAEVWTTASCRLTKITGVHDVILRFSGTTSEELMNIDKVTFRGTTSQNAAPVE</sequence>
<proteinExistence type="predicted"/>
<keyword evidence="4" id="KW-1185">Reference proteome</keyword>
<comment type="caution">
    <text evidence="3">The sequence shown here is derived from an EMBL/GenBank/DDBJ whole genome shotgun (WGS) entry which is preliminary data.</text>
</comment>
<dbReference type="InterPro" id="IPR008979">
    <property type="entry name" value="Galactose-bd-like_sf"/>
</dbReference>
<dbReference type="EMBL" id="JAJADR010000003">
    <property type="protein sequence ID" value="MCB2408921.1"/>
    <property type="molecule type" value="Genomic_DNA"/>
</dbReference>
<dbReference type="SMART" id="SM00606">
    <property type="entry name" value="CBD_IV"/>
    <property type="match status" value="1"/>
</dbReference>
<dbReference type="PANTHER" id="PTHR12654">
    <property type="entry name" value="BILE ACID BETA-GLUCOSIDASE-RELATED"/>
    <property type="match status" value="1"/>
</dbReference>
<dbReference type="InterPro" id="IPR012341">
    <property type="entry name" value="6hp_glycosidase-like_sf"/>
</dbReference>
<gene>
    <name evidence="3" type="ORF">LGH74_13105</name>
</gene>
<name>A0ABS8AVM0_9BACT</name>
<organism evidence="3 4">
    <name type="scientific">Hymenobacter lucidus</name>
    <dbReference type="NCBI Taxonomy" id="2880930"/>
    <lineage>
        <taxon>Bacteria</taxon>
        <taxon>Pseudomonadati</taxon>
        <taxon>Bacteroidota</taxon>
        <taxon>Cytophagia</taxon>
        <taxon>Cytophagales</taxon>
        <taxon>Hymenobacteraceae</taxon>
        <taxon>Hymenobacter</taxon>
    </lineage>
</organism>
<dbReference type="Gene3D" id="2.60.120.260">
    <property type="entry name" value="Galactose-binding domain-like"/>
    <property type="match status" value="1"/>
</dbReference>
<evidence type="ECO:0000313" key="3">
    <source>
        <dbReference type="EMBL" id="MCB2408921.1"/>
    </source>
</evidence>
<dbReference type="PANTHER" id="PTHR12654:SF0">
    <property type="entry name" value="NON-LYSOSOMAL GLUCOSYLCERAMIDASE"/>
    <property type="match status" value="1"/>
</dbReference>
<feature type="domain" description="CBM6" evidence="2">
    <location>
        <begin position="815"/>
        <end position="940"/>
    </location>
</feature>
<dbReference type="InterPro" id="IPR024462">
    <property type="entry name" value="GH116_N"/>
</dbReference>
<evidence type="ECO:0000256" key="1">
    <source>
        <dbReference type="ARBA" id="ARBA00022729"/>
    </source>
</evidence>
<dbReference type="InterPro" id="IPR008928">
    <property type="entry name" value="6-hairpin_glycosidase_sf"/>
</dbReference>
<dbReference type="RefSeq" id="WP_226176395.1">
    <property type="nucleotide sequence ID" value="NZ_JAJADR010000003.1"/>
</dbReference>
<accession>A0ABS8AVM0</accession>
<dbReference type="SUPFAM" id="SSF48208">
    <property type="entry name" value="Six-hairpin glycosidases"/>
    <property type="match status" value="1"/>
</dbReference>
<keyword evidence="1" id="KW-0732">Signal</keyword>
<protein>
    <submittedName>
        <fullName evidence="3">Carbohydrate-binding protein</fullName>
    </submittedName>
</protein>